<sequence length="255" mass="27388">MMTSNRNYPPPPKRKRRGRRIALIVVAVLVVGIAAVGVGSELYLRNRVSDCMAQSMSESIGSDVEVTMSRKPMLMQMVDGKTPWVEVSTTGNRLGDADGMHMDLRLNGVQTFNDGDIATTVESSAADIRWSSQGILATLQQQGILAVVTSVEPRPADQTLAIQIVGAILGVTVAPTIQNEAISLEVTEANLLGIGIPRELPQSIIQTIGDGLADFPLGMKPTDMTVTSEGIEVRLEGDRAELERAEGEEVTCDLF</sequence>
<gene>
    <name evidence="2" type="ordered locus">AS9A_0617</name>
</gene>
<keyword evidence="1" id="KW-0472">Membrane</keyword>
<evidence type="ECO:0008006" key="4">
    <source>
        <dbReference type="Google" id="ProtNLM"/>
    </source>
</evidence>
<dbReference type="EMBL" id="CP002786">
    <property type="protein sequence ID" value="AEF39071.1"/>
    <property type="molecule type" value="Genomic_DNA"/>
</dbReference>
<dbReference type="InterPro" id="IPR021373">
    <property type="entry name" value="DUF2993"/>
</dbReference>
<accession>F6EJM2</accession>
<dbReference type="RefSeq" id="WP_013805420.1">
    <property type="nucleotide sequence ID" value="NC_015564.1"/>
</dbReference>
<dbReference type="Proteomes" id="UP000009235">
    <property type="component" value="Chromosome"/>
</dbReference>
<reference evidence="2 3" key="1">
    <citation type="journal article" date="2011" name="J. Bacteriol.">
        <title>Complete genome sequence of Amycolicicoccus subflavus DQS3-9A1T, an actinomycete isolated from crude oil-polluted soil.</title>
        <authorList>
            <person name="Cai M."/>
            <person name="Chen W.M."/>
            <person name="Nie Y."/>
            <person name="Chi C.Q."/>
            <person name="Wang Y.N."/>
            <person name="Tang Y.Q."/>
            <person name="Li G.Y."/>
            <person name="Wu X.L."/>
        </authorList>
    </citation>
    <scope>NUCLEOTIDE SEQUENCE [LARGE SCALE GENOMIC DNA]</scope>
    <source>
        <strain evidence="3">DSM 45089 / DQS3-9A1</strain>
    </source>
</reference>
<dbReference type="STRING" id="443218.AS9A_0617"/>
<keyword evidence="1" id="KW-0812">Transmembrane</keyword>
<dbReference type="eggNOG" id="ENOG5032ZJ9">
    <property type="taxonomic scope" value="Bacteria"/>
</dbReference>
<name>F6EJM2_HOYSD</name>
<evidence type="ECO:0000313" key="2">
    <source>
        <dbReference type="EMBL" id="AEF39071.1"/>
    </source>
</evidence>
<dbReference type="Pfam" id="PF11209">
    <property type="entry name" value="LmeA"/>
    <property type="match status" value="1"/>
</dbReference>
<evidence type="ECO:0000256" key="1">
    <source>
        <dbReference type="SAM" id="Phobius"/>
    </source>
</evidence>
<organism evidence="2 3">
    <name type="scientific">Hoyosella subflava (strain DSM 45089 / JCM 17490 / NBRC 109087 / DQS3-9A1)</name>
    <name type="common">Amycolicicoccus subflavus</name>
    <dbReference type="NCBI Taxonomy" id="443218"/>
    <lineage>
        <taxon>Bacteria</taxon>
        <taxon>Bacillati</taxon>
        <taxon>Actinomycetota</taxon>
        <taxon>Actinomycetes</taxon>
        <taxon>Mycobacteriales</taxon>
        <taxon>Hoyosellaceae</taxon>
        <taxon>Hoyosella</taxon>
    </lineage>
</organism>
<dbReference type="AlphaFoldDB" id="F6EJM2"/>
<evidence type="ECO:0000313" key="3">
    <source>
        <dbReference type="Proteomes" id="UP000009235"/>
    </source>
</evidence>
<feature type="transmembrane region" description="Helical" evidence="1">
    <location>
        <begin position="21"/>
        <end position="44"/>
    </location>
</feature>
<proteinExistence type="predicted"/>
<keyword evidence="3" id="KW-1185">Reference proteome</keyword>
<keyword evidence="1" id="KW-1133">Transmembrane helix</keyword>
<dbReference type="KEGG" id="asd:AS9A_0617"/>
<dbReference type="HOGENOM" id="CLU_067536_0_0_11"/>
<protein>
    <recommendedName>
        <fullName evidence="4">DUF2993 domain-containing protein</fullName>
    </recommendedName>
</protein>